<proteinExistence type="predicted"/>
<protein>
    <submittedName>
        <fullName evidence="1">Uncharacterized protein</fullName>
    </submittedName>
</protein>
<dbReference type="EMBL" id="BGPR01158096">
    <property type="protein sequence ID" value="GBL85247.1"/>
    <property type="molecule type" value="Genomic_DNA"/>
</dbReference>
<comment type="caution">
    <text evidence="1">The sequence shown here is derived from an EMBL/GenBank/DDBJ whole genome shotgun (WGS) entry which is preliminary data.</text>
</comment>
<evidence type="ECO:0000313" key="2">
    <source>
        <dbReference type="EMBL" id="GBO25508.1"/>
    </source>
</evidence>
<accession>A0A4Y2B083</accession>
<name>A0A4Y2B083_ARAVE</name>
<dbReference type="AlphaFoldDB" id="A0A4Y2B083"/>
<dbReference type="EMBL" id="BGPR01048507">
    <property type="protein sequence ID" value="GBO25508.1"/>
    <property type="molecule type" value="Genomic_DNA"/>
</dbReference>
<evidence type="ECO:0000313" key="3">
    <source>
        <dbReference type="Proteomes" id="UP000499080"/>
    </source>
</evidence>
<evidence type="ECO:0000313" key="1">
    <source>
        <dbReference type="EMBL" id="GBL85247.1"/>
    </source>
</evidence>
<organism evidence="1 3">
    <name type="scientific">Araneus ventricosus</name>
    <name type="common">Orbweaver spider</name>
    <name type="synonym">Epeira ventricosa</name>
    <dbReference type="NCBI Taxonomy" id="182803"/>
    <lineage>
        <taxon>Eukaryota</taxon>
        <taxon>Metazoa</taxon>
        <taxon>Ecdysozoa</taxon>
        <taxon>Arthropoda</taxon>
        <taxon>Chelicerata</taxon>
        <taxon>Arachnida</taxon>
        <taxon>Araneae</taxon>
        <taxon>Araneomorphae</taxon>
        <taxon>Entelegynae</taxon>
        <taxon>Araneoidea</taxon>
        <taxon>Araneidae</taxon>
        <taxon>Araneus</taxon>
    </lineage>
</organism>
<keyword evidence="3" id="KW-1185">Reference proteome</keyword>
<gene>
    <name evidence="2" type="ORF">AVEN_117072_1</name>
    <name evidence="1" type="ORF">AVEN_130627_1</name>
</gene>
<sequence>MCCLIYQEMDFLWGQLKRIVYEMPIESPEEIIALIRAVVADVREMSASSNVHSIHSAAHVLKLVVADLIIYCKVINNNDFLPFIIRFHYSPFLHAGALSRSATYFPTPHCIEIVVCFVKFHHSLK</sequence>
<dbReference type="Proteomes" id="UP000499080">
    <property type="component" value="Unassembled WGS sequence"/>
</dbReference>
<reference evidence="1 3" key="1">
    <citation type="journal article" date="2019" name="Sci. Rep.">
        <title>Orb-weaving spider Araneus ventricosus genome elucidates the spidroin gene catalogue.</title>
        <authorList>
            <person name="Kono N."/>
            <person name="Nakamura H."/>
            <person name="Ohtoshi R."/>
            <person name="Moran D.A.P."/>
            <person name="Shinohara A."/>
            <person name="Yoshida Y."/>
            <person name="Fujiwara M."/>
            <person name="Mori M."/>
            <person name="Tomita M."/>
            <person name="Arakawa K."/>
        </authorList>
    </citation>
    <scope>NUCLEOTIDE SEQUENCE [LARGE SCALE GENOMIC DNA]</scope>
</reference>